<feature type="non-terminal residue" evidence="3">
    <location>
        <position position="1"/>
    </location>
</feature>
<keyword evidence="1" id="KW-0175">Coiled coil</keyword>
<evidence type="ECO:0000313" key="4">
    <source>
        <dbReference type="Proteomes" id="UP000789342"/>
    </source>
</evidence>
<protein>
    <submittedName>
        <fullName evidence="3">8909_t:CDS:1</fullName>
    </submittedName>
</protein>
<organism evidence="3 4">
    <name type="scientific">Acaulospora morrowiae</name>
    <dbReference type="NCBI Taxonomy" id="94023"/>
    <lineage>
        <taxon>Eukaryota</taxon>
        <taxon>Fungi</taxon>
        <taxon>Fungi incertae sedis</taxon>
        <taxon>Mucoromycota</taxon>
        <taxon>Glomeromycotina</taxon>
        <taxon>Glomeromycetes</taxon>
        <taxon>Diversisporales</taxon>
        <taxon>Acaulosporaceae</taxon>
        <taxon>Acaulospora</taxon>
    </lineage>
</organism>
<reference evidence="3" key="1">
    <citation type="submission" date="2021-06" db="EMBL/GenBank/DDBJ databases">
        <authorList>
            <person name="Kallberg Y."/>
            <person name="Tangrot J."/>
            <person name="Rosling A."/>
        </authorList>
    </citation>
    <scope>NUCLEOTIDE SEQUENCE</scope>
    <source>
        <strain evidence="3">CL551</strain>
    </source>
</reference>
<keyword evidence="4" id="KW-1185">Reference proteome</keyword>
<feature type="coiled-coil region" evidence="1">
    <location>
        <begin position="451"/>
        <end position="569"/>
    </location>
</feature>
<feature type="compositionally biased region" description="Pro residues" evidence="2">
    <location>
        <begin position="388"/>
        <end position="417"/>
    </location>
</feature>
<evidence type="ECO:0000313" key="3">
    <source>
        <dbReference type="EMBL" id="CAG8727721.1"/>
    </source>
</evidence>
<dbReference type="Proteomes" id="UP000789342">
    <property type="component" value="Unassembled WGS sequence"/>
</dbReference>
<dbReference type="OrthoDB" id="3176171at2759"/>
<feature type="region of interest" description="Disordered" evidence="2">
    <location>
        <begin position="340"/>
        <end position="424"/>
    </location>
</feature>
<evidence type="ECO:0000256" key="1">
    <source>
        <dbReference type="SAM" id="Coils"/>
    </source>
</evidence>
<dbReference type="AlphaFoldDB" id="A0A9N9IBU5"/>
<name>A0A9N9IBU5_9GLOM</name>
<comment type="caution">
    <text evidence="3">The sequence shown here is derived from an EMBL/GenBank/DDBJ whole genome shotgun (WGS) entry which is preliminary data.</text>
</comment>
<accession>A0A9N9IBU5</accession>
<sequence>NDIVEASSEVLAQSYANVDDNLVEDLTNQLKKVQNEIEAYRERTEELEAATQQLKSENKEKHEINDLLSQQVNKLQKDLNSLAEEFFDASAKYEDADVLLQKQRTCISELEAALEATRKQKSSESSTAQATPVLSQLAAANETLRHTNDELNSQIVEAESRSLTFSEKIKNLENEIATLKSSKDNEEPIKTLKEKVNTLEAEKIGLEQANNNFAEERRRLNAKLESLMQQLQSVGRGGNKTAAHLAELNSKVFSLEKEIEQVKERSKTEATEMEMEIVRLTEAIEKLEQENDDDTKSERFSASRNSADTSVHEKFLQQENKIVQQTAIIKTLQEKISELERRSPVGSSGRGTPQIPADLDAVGGYRSINGLSDSRKQGISRATSPTHFKPPPTPPPNQPLPPTPSAPYSPPSTPIPGTPMISSLRSTNSRLDLRGGSDGASTPTPDPTLEIQKLQKKITTMEAEKTQYNQLVETLEASLNDTEENLRVAKQQLQYLQREKGDLLNQTKSLKTQLEEMAIQFEDTKNSVQEEKKVIESVLEEERRAKESAERARRQLESRMEELMAKKHKFMCF</sequence>
<feature type="compositionally biased region" description="Basic and acidic residues" evidence="2">
    <location>
        <begin position="288"/>
        <end position="301"/>
    </location>
</feature>
<dbReference type="PANTHER" id="PTHR45615:SF80">
    <property type="entry name" value="GRIP DOMAIN-CONTAINING PROTEIN"/>
    <property type="match status" value="1"/>
</dbReference>
<gene>
    <name evidence="3" type="ORF">AMORRO_LOCUS13775</name>
</gene>
<feature type="region of interest" description="Disordered" evidence="2">
    <location>
        <begin position="429"/>
        <end position="448"/>
    </location>
</feature>
<dbReference type="Gene3D" id="1.10.287.1490">
    <property type="match status" value="1"/>
</dbReference>
<dbReference type="EMBL" id="CAJVPV010024947">
    <property type="protein sequence ID" value="CAG8727721.1"/>
    <property type="molecule type" value="Genomic_DNA"/>
</dbReference>
<feature type="region of interest" description="Disordered" evidence="2">
    <location>
        <begin position="288"/>
        <end position="311"/>
    </location>
</feature>
<dbReference type="PANTHER" id="PTHR45615">
    <property type="entry name" value="MYOSIN HEAVY CHAIN, NON-MUSCLE"/>
    <property type="match status" value="1"/>
</dbReference>
<proteinExistence type="predicted"/>
<evidence type="ECO:0000256" key="2">
    <source>
        <dbReference type="SAM" id="MobiDB-lite"/>
    </source>
</evidence>